<gene>
    <name evidence="3" type="ORF">N1F79_01940</name>
</gene>
<reference evidence="3 4" key="1">
    <citation type="submission" date="2022-09" db="EMBL/GenBank/DDBJ databases">
        <title>Genome sequencing of Flavivirga sp. MEBiC05379.</title>
        <authorList>
            <person name="Oh H.-M."/>
            <person name="Kwon K.K."/>
            <person name="Park M.J."/>
            <person name="Yang S.-H."/>
        </authorList>
    </citation>
    <scope>NUCLEOTIDE SEQUENCE [LARGE SCALE GENOMIC DNA]</scope>
    <source>
        <strain evidence="3 4">MEBiC05379</strain>
    </source>
</reference>
<evidence type="ECO:0000313" key="3">
    <source>
        <dbReference type="EMBL" id="MEF3831877.1"/>
    </source>
</evidence>
<dbReference type="RefSeq" id="WP_303308875.1">
    <property type="nucleotide sequence ID" value="NZ_JAODOP010000001.1"/>
</dbReference>
<name>A0ABU7XMD7_9FLAO</name>
<dbReference type="SUPFAM" id="SSF49299">
    <property type="entry name" value="PKD domain"/>
    <property type="match status" value="1"/>
</dbReference>
<organism evidence="3 4">
    <name type="scientific">Flavivirga spongiicola</name>
    <dbReference type="NCBI Taxonomy" id="421621"/>
    <lineage>
        <taxon>Bacteria</taxon>
        <taxon>Pseudomonadati</taxon>
        <taxon>Bacteroidota</taxon>
        <taxon>Flavobacteriia</taxon>
        <taxon>Flavobacteriales</taxon>
        <taxon>Flavobacteriaceae</taxon>
        <taxon>Flavivirga</taxon>
    </lineage>
</organism>
<dbReference type="Gene3D" id="2.60.40.10">
    <property type="entry name" value="Immunoglobulins"/>
    <property type="match status" value="1"/>
</dbReference>
<feature type="domain" description="PKD" evidence="2">
    <location>
        <begin position="80"/>
        <end position="139"/>
    </location>
</feature>
<dbReference type="InterPro" id="IPR013783">
    <property type="entry name" value="Ig-like_fold"/>
</dbReference>
<keyword evidence="4" id="KW-1185">Reference proteome</keyword>
<evidence type="ECO:0000256" key="1">
    <source>
        <dbReference type="SAM" id="SignalP"/>
    </source>
</evidence>
<dbReference type="InterPro" id="IPR035986">
    <property type="entry name" value="PKD_dom_sf"/>
</dbReference>
<feature type="signal peptide" evidence="1">
    <location>
        <begin position="1"/>
        <end position="21"/>
    </location>
</feature>
<evidence type="ECO:0000259" key="2">
    <source>
        <dbReference type="PROSITE" id="PS50093"/>
    </source>
</evidence>
<dbReference type="Pfam" id="PF00801">
    <property type="entry name" value="PKD"/>
    <property type="match status" value="1"/>
</dbReference>
<accession>A0ABU7XMD7</accession>
<keyword evidence="1" id="KW-0732">Signal</keyword>
<comment type="caution">
    <text evidence="3">The sequence shown here is derived from an EMBL/GenBank/DDBJ whole genome shotgun (WGS) entry which is preliminary data.</text>
</comment>
<dbReference type="EMBL" id="JAODOP010000001">
    <property type="protein sequence ID" value="MEF3831877.1"/>
    <property type="molecule type" value="Genomic_DNA"/>
</dbReference>
<proteinExistence type="predicted"/>
<protein>
    <recommendedName>
        <fullName evidence="2">PKD domain-containing protein</fullName>
    </recommendedName>
</protein>
<sequence>MRKIMPLFLTIILIVISSCNSSEEISGEKEEAQIVAVELKASRISGPAPLAVQFSAIETTHVNSDIDTFRELGYHFIFDDPTSGTWTHSGKSKNSQIGGPISAHVFETAGVYTVKVRAQDSEGNFSDTSIVITVTNPNTVYNNTNTVVISTNANVPSSPDGATILKNQTSWPDWESGKRYLLMPDQDFTSFGNIDIYQVQDLQIGKNGSGSDPIVAQVNVDRGTAPARNWSARVAISDLNSQGGIKIPNSSEDIYIIRGTNTSFYIGSTVKHWVKNGTQEQANNLIWPSNIFMYEATNTAPITGFNSWVLSRGFNMLGTELANPAQHNIRPAYLVNAFIGHNLFYNAARAKHNLKLHSEGILENENERLVKNSMDSASRWVVIADNTLGDGTNQNNGWAITVDPQNNSRSEGVQDVIVENNRFRSDFNVETVLGGRRLTERGNSSVGEYKIITSQNVSALPASWDGPYFVDTEQILPESPEL</sequence>
<dbReference type="Proteomes" id="UP001337305">
    <property type="component" value="Unassembled WGS sequence"/>
</dbReference>
<feature type="chain" id="PRO_5046394796" description="PKD domain-containing protein" evidence="1">
    <location>
        <begin position="22"/>
        <end position="482"/>
    </location>
</feature>
<evidence type="ECO:0000313" key="4">
    <source>
        <dbReference type="Proteomes" id="UP001337305"/>
    </source>
</evidence>
<dbReference type="PROSITE" id="PS50093">
    <property type="entry name" value="PKD"/>
    <property type="match status" value="1"/>
</dbReference>
<dbReference type="InterPro" id="IPR000601">
    <property type="entry name" value="PKD_dom"/>
</dbReference>
<dbReference type="PROSITE" id="PS51257">
    <property type="entry name" value="PROKAR_LIPOPROTEIN"/>
    <property type="match status" value="1"/>
</dbReference>